<feature type="transmembrane region" description="Helical" evidence="8">
    <location>
        <begin position="381"/>
        <end position="399"/>
    </location>
</feature>
<comment type="similarity">
    <text evidence="2 8">Belongs to the major facilitator superfamily. Nitrate/nitrite porter (TC 2.A.1.8) family.</text>
</comment>
<dbReference type="Proteomes" id="UP000184510">
    <property type="component" value="Unassembled WGS sequence"/>
</dbReference>
<gene>
    <name evidence="10" type="ORF">SAMN02745181_2960</name>
</gene>
<feature type="transmembrane region" description="Helical" evidence="8">
    <location>
        <begin position="169"/>
        <end position="187"/>
    </location>
</feature>
<feature type="transmembrane region" description="Helical" evidence="8">
    <location>
        <begin position="351"/>
        <end position="369"/>
    </location>
</feature>
<comment type="caution">
    <text evidence="8">Lacks conserved residue(s) required for the propagation of feature annotation.</text>
</comment>
<dbReference type="Pfam" id="PF07690">
    <property type="entry name" value="MFS_1"/>
    <property type="match status" value="2"/>
</dbReference>
<dbReference type="NCBIfam" id="TIGR00886">
    <property type="entry name" value="2A0108"/>
    <property type="match status" value="1"/>
</dbReference>
<evidence type="ECO:0000313" key="11">
    <source>
        <dbReference type="Proteomes" id="UP000184510"/>
    </source>
</evidence>
<dbReference type="GO" id="GO:0015113">
    <property type="term" value="F:nitrite transmembrane transporter activity"/>
    <property type="evidence" value="ECO:0007669"/>
    <property type="project" value="InterPro"/>
</dbReference>
<evidence type="ECO:0000259" key="9">
    <source>
        <dbReference type="PROSITE" id="PS50850"/>
    </source>
</evidence>
<keyword evidence="3 8" id="KW-0813">Transport</keyword>
<feature type="transmembrane region" description="Helical" evidence="8">
    <location>
        <begin position="106"/>
        <end position="123"/>
    </location>
</feature>
<protein>
    <recommendedName>
        <fullName evidence="8">Nitrate/nitrite transporter</fullName>
    </recommendedName>
</protein>
<dbReference type="STRING" id="1123071.SAMN02745181_2960"/>
<dbReference type="InterPro" id="IPR004737">
    <property type="entry name" value="NO3_transporter_NarK/NarU-like"/>
</dbReference>
<evidence type="ECO:0000256" key="3">
    <source>
        <dbReference type="ARBA" id="ARBA00022448"/>
    </source>
</evidence>
<feature type="transmembrane region" description="Helical" evidence="8">
    <location>
        <begin position="129"/>
        <end position="148"/>
    </location>
</feature>
<name>A0A1M6NTH8_9BACT</name>
<evidence type="ECO:0000256" key="8">
    <source>
        <dbReference type="RuleBase" id="RU366033"/>
    </source>
</evidence>
<dbReference type="InParanoid" id="A0A1M6NTH8"/>
<proteinExistence type="inferred from homology"/>
<evidence type="ECO:0000256" key="7">
    <source>
        <dbReference type="ARBA" id="ARBA00023136"/>
    </source>
</evidence>
<feature type="transmembrane region" description="Helical" evidence="8">
    <location>
        <begin position="272"/>
        <end position="294"/>
    </location>
</feature>
<sequence length="508" mass="55078">MRGVVCQVGMCGAERGGEMNNPKLNLLNVKEPNIRTLHITWVAFFITFVVWFNHAPMAKAISETFNLTKAQWKALLILNVALTIPARVVIGMLVDKLGPRKTYSSLLVISGVLCAWFASAQSYEQLAIARFAMGFVGAGFVIGIRMVGEWFPARQVGLAEGIYGGWGNFGSAAAALSLPSLALLYGGDNGWRYALYTTAVIATLYGIYYYMVARDTPKGSTYFKPKKSGGMEVSTPRDFYFLLIMTVPMYAALAVLAWKLSPSGVALLGQSAVNIIYGSLVALFVFQVSQIYRVNKDMLKNGGVEEMFRFKFKQVAILDVNYFVTFGSELAVVSMLPMFFMETFGLDAVKAGMLASGFAFMNLLARPAGGLISDKFGRRKSMLIFMVGLATGYFMMSQIDGTWALPLAVLVTMACSFFVQSGEGAVFAIVPLVQRRMTGQIAGMAGAYGNVGAVVFLTIFSFVSAPTFFLIIACSSVLGFVATMFLEEPAGHTAEVLPDGSVEMIEVA</sequence>
<accession>A0A1M6NTH8</accession>
<keyword evidence="5 8" id="KW-1133">Transmembrane helix</keyword>
<dbReference type="PROSITE" id="PS50850">
    <property type="entry name" value="MFS"/>
    <property type="match status" value="1"/>
</dbReference>
<dbReference type="GO" id="GO:0015112">
    <property type="term" value="F:nitrate transmembrane transporter activity"/>
    <property type="evidence" value="ECO:0007669"/>
    <property type="project" value="UniProtKB-UniRule"/>
</dbReference>
<feature type="transmembrane region" description="Helical" evidence="8">
    <location>
        <begin position="315"/>
        <end position="339"/>
    </location>
</feature>
<dbReference type="SUPFAM" id="SSF103473">
    <property type="entry name" value="MFS general substrate transporter"/>
    <property type="match status" value="1"/>
</dbReference>
<dbReference type="FunCoup" id="A0A1M6NTH8">
    <property type="interactions" value="291"/>
</dbReference>
<evidence type="ECO:0000256" key="6">
    <source>
        <dbReference type="ARBA" id="ARBA00023063"/>
    </source>
</evidence>
<evidence type="ECO:0000256" key="1">
    <source>
        <dbReference type="ARBA" id="ARBA00004141"/>
    </source>
</evidence>
<feature type="transmembrane region" description="Helical" evidence="8">
    <location>
        <begin position="239"/>
        <end position="260"/>
    </location>
</feature>
<feature type="transmembrane region" description="Helical" evidence="8">
    <location>
        <begin position="405"/>
        <end position="429"/>
    </location>
</feature>
<keyword evidence="6 8" id="KW-0534">Nitrate assimilation</keyword>
<evidence type="ECO:0000256" key="2">
    <source>
        <dbReference type="ARBA" id="ARBA00008432"/>
    </source>
</evidence>
<feature type="transmembrane region" description="Helical" evidence="8">
    <location>
        <begin position="441"/>
        <end position="462"/>
    </location>
</feature>
<dbReference type="GO" id="GO:0005886">
    <property type="term" value="C:plasma membrane"/>
    <property type="evidence" value="ECO:0007669"/>
    <property type="project" value="UniProtKB-SubCell"/>
</dbReference>
<dbReference type="InterPro" id="IPR044772">
    <property type="entry name" value="NO3_transporter"/>
</dbReference>
<feature type="transmembrane region" description="Helical" evidence="8">
    <location>
        <begin position="193"/>
        <end position="212"/>
    </location>
</feature>
<dbReference type="Gene3D" id="1.20.1250.20">
    <property type="entry name" value="MFS general substrate transporter like domains"/>
    <property type="match status" value="2"/>
</dbReference>
<keyword evidence="11" id="KW-1185">Reference proteome</keyword>
<dbReference type="PANTHER" id="PTHR23515">
    <property type="entry name" value="HIGH-AFFINITY NITRATE TRANSPORTER 2.3"/>
    <property type="match status" value="1"/>
</dbReference>
<organism evidence="10 11">
    <name type="scientific">Rubritalea squalenifaciens DSM 18772</name>
    <dbReference type="NCBI Taxonomy" id="1123071"/>
    <lineage>
        <taxon>Bacteria</taxon>
        <taxon>Pseudomonadati</taxon>
        <taxon>Verrucomicrobiota</taxon>
        <taxon>Verrucomicrobiia</taxon>
        <taxon>Verrucomicrobiales</taxon>
        <taxon>Rubritaleaceae</taxon>
        <taxon>Rubritalea</taxon>
    </lineage>
</organism>
<keyword evidence="4 8" id="KW-0812">Transmembrane</keyword>
<keyword evidence="7 8" id="KW-0472">Membrane</keyword>
<feature type="transmembrane region" description="Helical" evidence="8">
    <location>
        <begin position="74"/>
        <end position="94"/>
    </location>
</feature>
<evidence type="ECO:0000256" key="4">
    <source>
        <dbReference type="ARBA" id="ARBA00022692"/>
    </source>
</evidence>
<keyword evidence="8" id="KW-1003">Cell membrane</keyword>
<dbReference type="InterPro" id="IPR036259">
    <property type="entry name" value="MFS_trans_sf"/>
</dbReference>
<dbReference type="EMBL" id="FQYR01000005">
    <property type="protein sequence ID" value="SHJ98928.1"/>
    <property type="molecule type" value="Genomic_DNA"/>
</dbReference>
<comment type="subcellular location">
    <subcellularLocation>
        <location evidence="8">Cell membrane</location>
        <topology evidence="8">Multi-pass membrane protein</topology>
    </subcellularLocation>
    <subcellularLocation>
        <location evidence="1">Membrane</location>
        <topology evidence="1">Multi-pass membrane protein</topology>
    </subcellularLocation>
</comment>
<dbReference type="AlphaFoldDB" id="A0A1M6NTH8"/>
<feature type="transmembrane region" description="Helical" evidence="8">
    <location>
        <begin position="36"/>
        <end position="54"/>
    </location>
</feature>
<evidence type="ECO:0000313" key="10">
    <source>
        <dbReference type="EMBL" id="SHJ98928.1"/>
    </source>
</evidence>
<reference evidence="10 11" key="1">
    <citation type="submission" date="2016-11" db="EMBL/GenBank/DDBJ databases">
        <authorList>
            <person name="Jaros S."/>
            <person name="Januszkiewicz K."/>
            <person name="Wedrychowicz H."/>
        </authorList>
    </citation>
    <scope>NUCLEOTIDE SEQUENCE [LARGE SCALE GENOMIC DNA]</scope>
    <source>
        <strain evidence="10 11">DSM 18772</strain>
    </source>
</reference>
<evidence type="ECO:0000256" key="5">
    <source>
        <dbReference type="ARBA" id="ARBA00022989"/>
    </source>
</evidence>
<feature type="domain" description="Major facilitator superfamily (MFS) profile" evidence="9">
    <location>
        <begin position="36"/>
        <end position="491"/>
    </location>
</feature>
<dbReference type="InterPro" id="IPR020846">
    <property type="entry name" value="MFS_dom"/>
</dbReference>
<dbReference type="InterPro" id="IPR011701">
    <property type="entry name" value="MFS"/>
</dbReference>
<dbReference type="GO" id="GO:0042128">
    <property type="term" value="P:nitrate assimilation"/>
    <property type="evidence" value="ECO:0007669"/>
    <property type="project" value="UniProtKB-UniRule"/>
</dbReference>